<feature type="region of interest" description="Disordered" evidence="1">
    <location>
        <begin position="1"/>
        <end position="171"/>
    </location>
</feature>
<feature type="non-terminal residue" evidence="2">
    <location>
        <position position="1"/>
    </location>
</feature>
<dbReference type="EMBL" id="CADCVS010000279">
    <property type="protein sequence ID" value="CAA9504614.1"/>
    <property type="molecule type" value="Genomic_DNA"/>
</dbReference>
<evidence type="ECO:0000256" key="1">
    <source>
        <dbReference type="SAM" id="MobiDB-lite"/>
    </source>
</evidence>
<feature type="non-terminal residue" evidence="2">
    <location>
        <position position="171"/>
    </location>
</feature>
<feature type="compositionally biased region" description="Basic residues" evidence="1">
    <location>
        <begin position="98"/>
        <end position="112"/>
    </location>
</feature>
<sequence>ADPRRGVHRRRHGRPRARRGPRGHPRRQLVHDGALAARRARRARRARGVRRHPLPRGPRRADGRPPRRRLPARRPGEPPDLRARPRLHGGDEPDRRAAGRRGGRRRGGRRARLRELAARLRPRAGRRGRARRALRGPGRPRAPLEDLRGALPAPLRRAPRLRPRAAAAGDR</sequence>
<organism evidence="2">
    <name type="scientific">uncultured Solirubrobacteraceae bacterium</name>
    <dbReference type="NCBI Taxonomy" id="1162706"/>
    <lineage>
        <taxon>Bacteria</taxon>
        <taxon>Bacillati</taxon>
        <taxon>Actinomycetota</taxon>
        <taxon>Thermoleophilia</taxon>
        <taxon>Solirubrobacterales</taxon>
        <taxon>Solirubrobacteraceae</taxon>
        <taxon>environmental samples</taxon>
    </lineage>
</organism>
<feature type="compositionally biased region" description="Basic residues" evidence="1">
    <location>
        <begin position="1"/>
        <end position="28"/>
    </location>
</feature>
<reference evidence="2" key="1">
    <citation type="submission" date="2020-02" db="EMBL/GenBank/DDBJ databases">
        <authorList>
            <person name="Meier V. D."/>
        </authorList>
    </citation>
    <scope>NUCLEOTIDE SEQUENCE</scope>
    <source>
        <strain evidence="2">AVDCRST_MAG30</strain>
    </source>
</reference>
<feature type="compositionally biased region" description="Basic residues" evidence="1">
    <location>
        <begin position="120"/>
        <end position="134"/>
    </location>
</feature>
<feature type="compositionally biased region" description="Basic and acidic residues" evidence="1">
    <location>
        <begin position="74"/>
        <end position="97"/>
    </location>
</feature>
<feature type="compositionally biased region" description="Basic residues" evidence="1">
    <location>
        <begin position="38"/>
        <end position="58"/>
    </location>
</feature>
<proteinExistence type="predicted"/>
<protein>
    <submittedName>
        <fullName evidence="2">Uncharacterized protein</fullName>
    </submittedName>
</protein>
<gene>
    <name evidence="2" type="ORF">AVDCRST_MAG30-2124</name>
</gene>
<dbReference type="AlphaFoldDB" id="A0A6J4ST97"/>
<evidence type="ECO:0000313" key="2">
    <source>
        <dbReference type="EMBL" id="CAA9504614.1"/>
    </source>
</evidence>
<name>A0A6J4ST97_9ACTN</name>
<accession>A0A6J4ST97</accession>